<evidence type="ECO:0000313" key="2">
    <source>
        <dbReference type="EMBL" id="QHS80692.1"/>
    </source>
</evidence>
<name>A0A6C0ALR9_9ZZZZ</name>
<feature type="region of interest" description="Disordered" evidence="1">
    <location>
        <begin position="139"/>
        <end position="167"/>
    </location>
</feature>
<reference evidence="2" key="1">
    <citation type="journal article" date="2020" name="Nature">
        <title>Giant virus diversity and host interactions through global metagenomics.</title>
        <authorList>
            <person name="Schulz F."/>
            <person name="Roux S."/>
            <person name="Paez-Espino D."/>
            <person name="Jungbluth S."/>
            <person name="Walsh D.A."/>
            <person name="Denef V.J."/>
            <person name="McMahon K.D."/>
            <person name="Konstantinidis K.T."/>
            <person name="Eloe-Fadrosh E.A."/>
            <person name="Kyrpides N.C."/>
            <person name="Woyke T."/>
        </authorList>
    </citation>
    <scope>NUCLEOTIDE SEQUENCE</scope>
    <source>
        <strain evidence="2">GVMAG-S-1091796-13</strain>
    </source>
</reference>
<proteinExistence type="predicted"/>
<evidence type="ECO:0000256" key="1">
    <source>
        <dbReference type="SAM" id="MobiDB-lite"/>
    </source>
</evidence>
<protein>
    <submittedName>
        <fullName evidence="2">Uncharacterized protein</fullName>
    </submittedName>
</protein>
<dbReference type="AlphaFoldDB" id="A0A6C0ALR9"/>
<sequence>MLNIDFYNMFLNINFDNMLSEINNPLINSKEFYLNYKRTYFDYTNKNYSRFLRVNAELQKLKQLQYKITNNKYYYNYLDSKQLDSLKNDLKSIIISQKELFNNFKHYVETLNKDTNVFENKTVKKRGVLSFFNKSKPNTTLKRSKSNASTKSNKSVRSIQSFKSFME</sequence>
<accession>A0A6C0ALR9</accession>
<feature type="compositionally biased region" description="Low complexity" evidence="1">
    <location>
        <begin position="146"/>
        <end position="155"/>
    </location>
</feature>
<dbReference type="EMBL" id="MN740716">
    <property type="protein sequence ID" value="QHS80692.1"/>
    <property type="molecule type" value="Genomic_DNA"/>
</dbReference>
<feature type="compositionally biased region" description="Polar residues" evidence="1">
    <location>
        <begin position="156"/>
        <end position="167"/>
    </location>
</feature>
<organism evidence="2">
    <name type="scientific">viral metagenome</name>
    <dbReference type="NCBI Taxonomy" id="1070528"/>
    <lineage>
        <taxon>unclassified sequences</taxon>
        <taxon>metagenomes</taxon>
        <taxon>organismal metagenomes</taxon>
    </lineage>
</organism>